<feature type="repeat" description="ANK" evidence="3">
    <location>
        <begin position="151"/>
        <end position="183"/>
    </location>
</feature>
<evidence type="ECO:0000256" key="3">
    <source>
        <dbReference type="PROSITE-ProRule" id="PRU00023"/>
    </source>
</evidence>
<dbReference type="STRING" id="708197.A0A166ZDZ2"/>
<dbReference type="Pfam" id="PF12796">
    <property type="entry name" value="Ank_2"/>
    <property type="match status" value="2"/>
</dbReference>
<dbReference type="SMART" id="SM00248">
    <property type="entry name" value="ANK"/>
    <property type="match status" value="6"/>
</dbReference>
<keyword evidence="2 3" id="KW-0040">ANK repeat</keyword>
<proteinExistence type="predicted"/>
<dbReference type="PROSITE" id="PS50088">
    <property type="entry name" value="ANK_REPEAT"/>
    <property type="match status" value="1"/>
</dbReference>
<dbReference type="Proteomes" id="UP000076552">
    <property type="component" value="Unassembled WGS sequence"/>
</dbReference>
<dbReference type="Gene3D" id="1.25.40.20">
    <property type="entry name" value="Ankyrin repeat-containing domain"/>
    <property type="match status" value="2"/>
</dbReference>
<dbReference type="EMBL" id="LFIV01000001">
    <property type="protein sequence ID" value="KZL78781.1"/>
    <property type="molecule type" value="Genomic_DNA"/>
</dbReference>
<sequence>METRFCDTIKQKPLGELVGERVEYSDDETFDFVEFRTITRQYATKLQRLITCRGLSPGPGGCWTPGFNTKLVLGFVFGQFFSHSRMNYINCKHPSNPISIDNWVRDIVVRFDKKGINIPKDYFSITGSGDWELSDFAFLTDEVGFNEADDQGHTLLHLAIMGGKSAMVQELLRHGADPSPKPTPKGYTLFHYVAVRGDEESYRQLRLHDKPISSEEVRDVNGLLPLHHAILEGQFSLVKAILAQHSENPGYVNKEQTKTGKTALCLAIEVLGYELVMFLAQCPGVDFLVNRATKETALNLMAGNLHDDNKRELDLFQHLLLLAPEDNINLQDENGETPLHLLAKCCNWGTMQHVLSMPFIQPDVRDHDGYTPLINAALWRNLDAVKALAIRRDVDPFALRRPIYVQGSKQSVVDFLVRESKMEGYYLASAAGILDWLKANFNEVVVDLR</sequence>
<dbReference type="Pfam" id="PF00023">
    <property type="entry name" value="Ank"/>
    <property type="match status" value="1"/>
</dbReference>
<dbReference type="PANTHER" id="PTHR24198:SF165">
    <property type="entry name" value="ANKYRIN REPEAT-CONTAINING PROTEIN-RELATED"/>
    <property type="match status" value="1"/>
</dbReference>
<keyword evidence="5" id="KW-1185">Reference proteome</keyword>
<evidence type="ECO:0000313" key="5">
    <source>
        <dbReference type="Proteomes" id="UP000076552"/>
    </source>
</evidence>
<reference evidence="4 5" key="1">
    <citation type="submission" date="2015-06" db="EMBL/GenBank/DDBJ databases">
        <title>Survival trade-offs in plant roots during colonization by closely related pathogenic and mutualistic fungi.</title>
        <authorList>
            <person name="Hacquard S."/>
            <person name="Kracher B."/>
            <person name="Hiruma K."/>
            <person name="Weinman A."/>
            <person name="Muench P."/>
            <person name="Garrido Oter R."/>
            <person name="Ver Loren van Themaat E."/>
            <person name="Dallerey J.-F."/>
            <person name="Damm U."/>
            <person name="Henrissat B."/>
            <person name="Lespinet O."/>
            <person name="Thon M."/>
            <person name="Kemen E."/>
            <person name="McHardy A.C."/>
            <person name="Schulze-Lefert P."/>
            <person name="O'Connell R.J."/>
        </authorList>
    </citation>
    <scope>NUCLEOTIDE SEQUENCE [LARGE SCALE GENOMIC DNA]</scope>
    <source>
        <strain evidence="4 5">0861</strain>
    </source>
</reference>
<keyword evidence="1" id="KW-0677">Repeat</keyword>
<dbReference type="SUPFAM" id="SSF48403">
    <property type="entry name" value="Ankyrin repeat"/>
    <property type="match status" value="1"/>
</dbReference>
<evidence type="ECO:0000256" key="2">
    <source>
        <dbReference type="ARBA" id="ARBA00023043"/>
    </source>
</evidence>
<name>A0A166ZDZ2_9PEZI</name>
<dbReference type="PANTHER" id="PTHR24198">
    <property type="entry name" value="ANKYRIN REPEAT AND PROTEIN KINASE DOMAIN-CONTAINING PROTEIN"/>
    <property type="match status" value="1"/>
</dbReference>
<dbReference type="PROSITE" id="PS50297">
    <property type="entry name" value="ANK_REP_REGION"/>
    <property type="match status" value="1"/>
</dbReference>
<dbReference type="InterPro" id="IPR036770">
    <property type="entry name" value="Ankyrin_rpt-contain_sf"/>
</dbReference>
<dbReference type="AlphaFoldDB" id="A0A166ZDZ2"/>
<organism evidence="4 5">
    <name type="scientific">Colletotrichum tofieldiae</name>
    <dbReference type="NCBI Taxonomy" id="708197"/>
    <lineage>
        <taxon>Eukaryota</taxon>
        <taxon>Fungi</taxon>
        <taxon>Dikarya</taxon>
        <taxon>Ascomycota</taxon>
        <taxon>Pezizomycotina</taxon>
        <taxon>Sordariomycetes</taxon>
        <taxon>Hypocreomycetidae</taxon>
        <taxon>Glomerellales</taxon>
        <taxon>Glomerellaceae</taxon>
        <taxon>Colletotrichum</taxon>
        <taxon>Colletotrichum spaethianum species complex</taxon>
    </lineage>
</organism>
<comment type="caution">
    <text evidence="4">The sequence shown here is derived from an EMBL/GenBank/DDBJ whole genome shotgun (WGS) entry which is preliminary data.</text>
</comment>
<dbReference type="InterPro" id="IPR002110">
    <property type="entry name" value="Ankyrin_rpt"/>
</dbReference>
<gene>
    <name evidence="4" type="ORF">CT0861_08984</name>
</gene>
<protein>
    <submittedName>
        <fullName evidence="4">Ankyrin repeat protein</fullName>
    </submittedName>
</protein>
<evidence type="ECO:0000313" key="4">
    <source>
        <dbReference type="EMBL" id="KZL78781.1"/>
    </source>
</evidence>
<evidence type="ECO:0000256" key="1">
    <source>
        <dbReference type="ARBA" id="ARBA00022737"/>
    </source>
</evidence>
<accession>A0A166ZDZ2</accession>